<organism evidence="3 4">
    <name type="scientific">Mycobacterium adipatum</name>
    <dbReference type="NCBI Taxonomy" id="1682113"/>
    <lineage>
        <taxon>Bacteria</taxon>
        <taxon>Bacillati</taxon>
        <taxon>Actinomycetota</taxon>
        <taxon>Actinomycetes</taxon>
        <taxon>Mycobacteriales</taxon>
        <taxon>Mycobacteriaceae</taxon>
        <taxon>Mycobacterium</taxon>
    </lineage>
</organism>
<evidence type="ECO:0000313" key="4">
    <source>
        <dbReference type="Proteomes" id="UP000077143"/>
    </source>
</evidence>
<dbReference type="PANTHER" id="PTHR21240:SF28">
    <property type="entry name" value="ISO-OROTATE DECARBOXYLASE (EUROFUNG)"/>
    <property type="match status" value="1"/>
</dbReference>
<keyword evidence="4" id="KW-1185">Reference proteome</keyword>
<dbReference type="STRING" id="1682113.A7U43_14980"/>
<name>A0A172UN43_9MYCO</name>
<dbReference type="GO" id="GO:0005829">
    <property type="term" value="C:cytosol"/>
    <property type="evidence" value="ECO:0007669"/>
    <property type="project" value="TreeGrafter"/>
</dbReference>
<dbReference type="SUPFAM" id="SSF51556">
    <property type="entry name" value="Metallo-dependent hydrolases"/>
    <property type="match status" value="1"/>
</dbReference>
<dbReference type="OrthoDB" id="8673173at2"/>
<sequence>MIAAAPAPGVIDVHAHWLPRHLFDLPGDAPHGRMHDRDGQLFLGDLALSIATEAMSDVDAIRADMRRADVGVRVLSAPPFAFPTAPGPEADSYVAAFNDALTEVVARADGALLGLGLVSLADPAAVSSQLEILARTEGIAGVAIPPLLGAQSLDGPALGHVLREAARLDLAVLVHPMQLPRPEWSAYYLNNLIGNPVESATAVASLILSGLKDELPNLRICFVHGGGCAPGLLGRWTHGWRARADVRAGNTRTPDEVFGELFFDTVTHGAAQLALLSNVAGTDRVVCGSDYPFDMADADPARFAVEHGPGRESLIRAAATYLGVTTRSKE</sequence>
<evidence type="ECO:0000256" key="1">
    <source>
        <dbReference type="ARBA" id="ARBA00023239"/>
    </source>
</evidence>
<accession>A0A172UN43</accession>
<dbReference type="AlphaFoldDB" id="A0A172UN43"/>
<gene>
    <name evidence="3" type="ORF">A7U43_14980</name>
</gene>
<dbReference type="Gene3D" id="3.20.20.140">
    <property type="entry name" value="Metal-dependent hydrolases"/>
    <property type="match status" value="1"/>
</dbReference>
<evidence type="ECO:0000259" key="2">
    <source>
        <dbReference type="Pfam" id="PF04909"/>
    </source>
</evidence>
<dbReference type="GO" id="GO:0016831">
    <property type="term" value="F:carboxy-lyase activity"/>
    <property type="evidence" value="ECO:0007669"/>
    <property type="project" value="InterPro"/>
</dbReference>
<dbReference type="InterPro" id="IPR006680">
    <property type="entry name" value="Amidohydro-rel"/>
</dbReference>
<dbReference type="GO" id="GO:0019748">
    <property type="term" value="P:secondary metabolic process"/>
    <property type="evidence" value="ECO:0007669"/>
    <property type="project" value="TreeGrafter"/>
</dbReference>
<dbReference type="Proteomes" id="UP000077143">
    <property type="component" value="Chromosome"/>
</dbReference>
<dbReference type="PANTHER" id="PTHR21240">
    <property type="entry name" value="2-AMINO-3-CARBOXYLMUCONATE-6-SEMIALDEHYDE DECARBOXYLASE"/>
    <property type="match status" value="1"/>
</dbReference>
<evidence type="ECO:0000313" key="3">
    <source>
        <dbReference type="EMBL" id="ANE80433.1"/>
    </source>
</evidence>
<reference evidence="3 4" key="1">
    <citation type="submission" date="2016-05" db="EMBL/GenBank/DDBJ databases">
        <title>Complete genome sequence of a phthalic acid esters degrading Mycobacterium sp. YC-RL4.</title>
        <authorList>
            <person name="Ren L."/>
            <person name="Fan S."/>
            <person name="Ruth N."/>
            <person name="Jia Y."/>
            <person name="Wang J."/>
            <person name="Qiao C."/>
        </authorList>
    </citation>
    <scope>NUCLEOTIDE SEQUENCE [LARGE SCALE GENOMIC DNA]</scope>
    <source>
        <strain evidence="3 4">YC-RL4</strain>
    </source>
</reference>
<feature type="domain" description="Amidohydrolase-related" evidence="2">
    <location>
        <begin position="11"/>
        <end position="304"/>
    </location>
</feature>
<dbReference type="EMBL" id="CP015596">
    <property type="protein sequence ID" value="ANE80433.1"/>
    <property type="molecule type" value="Genomic_DNA"/>
</dbReference>
<proteinExistence type="predicted"/>
<dbReference type="GO" id="GO:0016787">
    <property type="term" value="F:hydrolase activity"/>
    <property type="evidence" value="ECO:0007669"/>
    <property type="project" value="InterPro"/>
</dbReference>
<protein>
    <submittedName>
        <fullName evidence="3">2-hydroxy-3-carboxy-6-oxo-7-methylocta-2, 4-dienoate decarboxylase</fullName>
    </submittedName>
</protein>
<dbReference type="InterPro" id="IPR032466">
    <property type="entry name" value="Metal_Hydrolase"/>
</dbReference>
<dbReference type="Pfam" id="PF04909">
    <property type="entry name" value="Amidohydro_2"/>
    <property type="match status" value="1"/>
</dbReference>
<dbReference type="InterPro" id="IPR032465">
    <property type="entry name" value="ACMSD"/>
</dbReference>
<dbReference type="RefSeq" id="WP_067996650.1">
    <property type="nucleotide sequence ID" value="NZ_CP015596.1"/>
</dbReference>
<dbReference type="KEGG" id="madi:A7U43_14980"/>
<keyword evidence="1" id="KW-0456">Lyase</keyword>